<gene>
    <name evidence="6" type="ORF">ENW73_04625</name>
</gene>
<dbReference type="Pfam" id="PF02350">
    <property type="entry name" value="Epimerase_2"/>
    <property type="match status" value="1"/>
</dbReference>
<dbReference type="InterPro" id="IPR003331">
    <property type="entry name" value="UDP_GlcNAc_Epimerase_2_dom"/>
</dbReference>
<dbReference type="EMBL" id="DTLI01000121">
    <property type="protein sequence ID" value="HHS52135.1"/>
    <property type="molecule type" value="Genomic_DNA"/>
</dbReference>
<dbReference type="InterPro" id="IPR029767">
    <property type="entry name" value="WecB-like"/>
</dbReference>
<dbReference type="PANTHER" id="PTHR43174">
    <property type="entry name" value="UDP-N-ACETYLGLUCOSAMINE 2-EPIMERASE"/>
    <property type="match status" value="1"/>
</dbReference>
<dbReference type="EC" id="5.1.3.14" evidence="3"/>
<reference evidence="6" key="1">
    <citation type="journal article" date="2020" name="mSystems">
        <title>Genome- and Community-Level Interaction Insights into Carbon Utilization and Element Cycling Functions of Hydrothermarchaeota in Hydrothermal Sediment.</title>
        <authorList>
            <person name="Zhou Z."/>
            <person name="Liu Y."/>
            <person name="Xu W."/>
            <person name="Pan J."/>
            <person name="Luo Z.H."/>
            <person name="Li M."/>
        </authorList>
    </citation>
    <scope>NUCLEOTIDE SEQUENCE [LARGE SCALE GENOMIC DNA]</scope>
    <source>
        <strain evidence="6">SpSt-876</strain>
    </source>
</reference>
<dbReference type="AlphaFoldDB" id="A0A7C6EAU1"/>
<dbReference type="CDD" id="cd03786">
    <property type="entry name" value="GTB_UDP-GlcNAc_2-Epimerase"/>
    <property type="match status" value="1"/>
</dbReference>
<dbReference type="GO" id="GO:0008761">
    <property type="term" value="F:UDP-N-acetylglucosamine 2-epimerase activity"/>
    <property type="evidence" value="ECO:0007669"/>
    <property type="project" value="UniProtKB-EC"/>
</dbReference>
<protein>
    <recommendedName>
        <fullName evidence="3">UDP-N-acetylglucosamine 2-epimerase (non-hydrolyzing)</fullName>
        <ecNumber evidence="3">5.1.3.14</ecNumber>
    </recommendedName>
</protein>
<sequence length="376" mass="43225">MERKKILFLFGTRPEAIKLAPVIKEFKRYPNFFNIEVCVTAQHRHMLDQVLDTFQIKPDFDLNIMQPNQTLFDINIRVLKKLEMLLDRRRPDLIFVQGDTTTAFVSALAAYYKKIKVAHIEAGLRTEDKFAPFPEEMNRRLLGVLADFHFAPTQNAKKNLLQQGVSEKNILVTGNTVIDALFLALRMNPKCSLPLLKTIKFGQRIMLVTLHRRENFGEPLQRICWALKTIVKRNENVVIVYPVHPNPNVWLPAKRLLGKTERIHLLRPLDYLPFIQLMKKSYLILTDSGGIQEEAPALGKPVLVLREKTERPEAIEAGVAQLVGSDEAKITQTTEKLLRSKTAYKKMANKVNPFGDGKAAIRIRNFFLHYFRSKLS</sequence>
<dbReference type="SUPFAM" id="SSF53756">
    <property type="entry name" value="UDP-Glycosyltransferase/glycogen phosphorylase"/>
    <property type="match status" value="1"/>
</dbReference>
<name>A0A7C6EAU1_UNCW3</name>
<evidence type="ECO:0000256" key="1">
    <source>
        <dbReference type="ARBA" id="ARBA00023235"/>
    </source>
</evidence>
<evidence type="ECO:0000256" key="3">
    <source>
        <dbReference type="ARBA" id="ARBA00038858"/>
    </source>
</evidence>
<evidence type="ECO:0000313" key="6">
    <source>
        <dbReference type="EMBL" id="HHS52135.1"/>
    </source>
</evidence>
<feature type="domain" description="UDP-N-acetylglucosamine 2-epimerase" evidence="5">
    <location>
        <begin position="32"/>
        <end position="365"/>
    </location>
</feature>
<dbReference type="Gene3D" id="3.40.50.2000">
    <property type="entry name" value="Glycogen Phosphorylase B"/>
    <property type="match status" value="2"/>
</dbReference>
<evidence type="ECO:0000256" key="2">
    <source>
        <dbReference type="ARBA" id="ARBA00038209"/>
    </source>
</evidence>
<keyword evidence="1 4" id="KW-0413">Isomerase</keyword>
<dbReference type="PANTHER" id="PTHR43174:SF2">
    <property type="entry name" value="UDP-N-ACETYLGLUCOSAMINE 2-EPIMERASE"/>
    <property type="match status" value="1"/>
</dbReference>
<dbReference type="NCBIfam" id="TIGR00236">
    <property type="entry name" value="wecB"/>
    <property type="match status" value="1"/>
</dbReference>
<organism evidence="6">
    <name type="scientific">candidate division WOR-3 bacterium</name>
    <dbReference type="NCBI Taxonomy" id="2052148"/>
    <lineage>
        <taxon>Bacteria</taxon>
        <taxon>Bacteria division WOR-3</taxon>
    </lineage>
</organism>
<proteinExistence type="inferred from homology"/>
<comment type="similarity">
    <text evidence="2 4">Belongs to the UDP-N-acetylglucosamine 2-epimerase family.</text>
</comment>
<comment type="caution">
    <text evidence="6">The sequence shown here is derived from an EMBL/GenBank/DDBJ whole genome shotgun (WGS) entry which is preliminary data.</text>
</comment>
<evidence type="ECO:0000259" key="5">
    <source>
        <dbReference type="Pfam" id="PF02350"/>
    </source>
</evidence>
<accession>A0A7C6EAU1</accession>
<evidence type="ECO:0000256" key="4">
    <source>
        <dbReference type="RuleBase" id="RU003513"/>
    </source>
</evidence>